<gene>
    <name evidence="4" type="ORF">AB8S09_15025</name>
</gene>
<keyword evidence="3" id="KW-1133">Transmembrane helix</keyword>
<keyword evidence="2 3" id="KW-0472">Membrane</keyword>
<evidence type="ECO:0000313" key="5">
    <source>
        <dbReference type="Proteomes" id="UP001565220"/>
    </source>
</evidence>
<keyword evidence="2" id="KW-0813">Transport</keyword>
<sequence length="184" mass="19841">MKLKFSIREMCTAAIFTAITAILAQISIPLPFTPVPITMQVFAVYLSAMILGSRLGTMSQLIYLLVGAIGVPVFASFTGGFQILAGPNGGYLISYLLIAYLIGKISEKGSNHIISIVALMGTLVICYAAGTIWFHFVTNIPIKKAIFLCVFPFIPLDVIKVVVAYIVGIKVRGALLRAKLIKSN</sequence>
<feature type="transmembrane region" description="Helical" evidence="3">
    <location>
        <begin position="89"/>
        <end position="106"/>
    </location>
</feature>
<dbReference type="Proteomes" id="UP001565220">
    <property type="component" value="Unassembled WGS sequence"/>
</dbReference>
<accession>A0ABV4E1A1</accession>
<dbReference type="PANTHER" id="PTHR34295">
    <property type="entry name" value="BIOTIN TRANSPORTER BIOY"/>
    <property type="match status" value="1"/>
</dbReference>
<dbReference type="PIRSF" id="PIRSF016661">
    <property type="entry name" value="BioY"/>
    <property type="match status" value="1"/>
</dbReference>
<evidence type="ECO:0000256" key="3">
    <source>
        <dbReference type="SAM" id="Phobius"/>
    </source>
</evidence>
<protein>
    <recommendedName>
        <fullName evidence="2">Biotin transporter</fullName>
    </recommendedName>
</protein>
<comment type="caution">
    <text evidence="4">The sequence shown here is derived from an EMBL/GenBank/DDBJ whole genome shotgun (WGS) entry which is preliminary data.</text>
</comment>
<keyword evidence="5" id="KW-1185">Reference proteome</keyword>
<dbReference type="Gene3D" id="1.10.1760.20">
    <property type="match status" value="1"/>
</dbReference>
<comment type="subcellular location">
    <subcellularLocation>
        <location evidence="2">Cell membrane</location>
        <topology evidence="2">Multi-pass membrane protein</topology>
    </subcellularLocation>
</comment>
<dbReference type="Pfam" id="PF02632">
    <property type="entry name" value="BioY"/>
    <property type="match status" value="1"/>
</dbReference>
<feature type="transmembrane region" description="Helical" evidence="3">
    <location>
        <begin position="145"/>
        <end position="167"/>
    </location>
</feature>
<dbReference type="EMBL" id="JBGFFE010000034">
    <property type="protein sequence ID" value="MEY8764933.1"/>
    <property type="molecule type" value="Genomic_DNA"/>
</dbReference>
<feature type="transmembrane region" description="Helical" evidence="3">
    <location>
        <begin position="61"/>
        <end position="83"/>
    </location>
</feature>
<comment type="similarity">
    <text evidence="1 2">Belongs to the BioY family.</text>
</comment>
<keyword evidence="2" id="KW-1003">Cell membrane</keyword>
<dbReference type="PANTHER" id="PTHR34295:SF1">
    <property type="entry name" value="BIOTIN TRANSPORTER BIOY"/>
    <property type="match status" value="1"/>
</dbReference>
<evidence type="ECO:0000256" key="2">
    <source>
        <dbReference type="PIRNR" id="PIRNR016661"/>
    </source>
</evidence>
<name>A0ABV4E1A1_9CLOT</name>
<evidence type="ECO:0000313" key="4">
    <source>
        <dbReference type="EMBL" id="MEY8764933.1"/>
    </source>
</evidence>
<evidence type="ECO:0000256" key="1">
    <source>
        <dbReference type="ARBA" id="ARBA00010692"/>
    </source>
</evidence>
<keyword evidence="3" id="KW-0812">Transmembrane</keyword>
<organism evidence="4 5">
    <name type="scientific">Clostridium lapidicellarium</name>
    <dbReference type="NCBI Taxonomy" id="3240931"/>
    <lineage>
        <taxon>Bacteria</taxon>
        <taxon>Bacillati</taxon>
        <taxon>Bacillota</taxon>
        <taxon>Clostridia</taxon>
        <taxon>Eubacteriales</taxon>
        <taxon>Clostridiaceae</taxon>
        <taxon>Clostridium</taxon>
    </lineage>
</organism>
<reference evidence="4 5" key="1">
    <citation type="submission" date="2024-08" db="EMBL/GenBank/DDBJ databases">
        <title>Clostridium lapicellarii sp. nov., and Clostridium renhuaiense sp. nov., two species isolated from the mud in a fermentation cellar used for producing sauce-flavour Chinese liquors.</title>
        <authorList>
            <person name="Yang F."/>
            <person name="Wang H."/>
            <person name="Chen L.Q."/>
            <person name="Zhou N."/>
            <person name="Lu J.J."/>
            <person name="Pu X.X."/>
            <person name="Wan B."/>
            <person name="Wang L."/>
            <person name="Liu S.J."/>
        </authorList>
    </citation>
    <scope>NUCLEOTIDE SEQUENCE [LARGE SCALE GENOMIC DNA]</scope>
    <source>
        <strain evidence="4 5">MT-113</strain>
    </source>
</reference>
<proteinExistence type="inferred from homology"/>
<dbReference type="RefSeq" id="WP_369869439.1">
    <property type="nucleotide sequence ID" value="NZ_JBGFFE010000034.1"/>
</dbReference>
<dbReference type="InterPro" id="IPR003784">
    <property type="entry name" value="BioY"/>
</dbReference>
<feature type="transmembrane region" description="Helical" evidence="3">
    <location>
        <begin position="113"/>
        <end position="133"/>
    </location>
</feature>